<accession>A0A7W5H4U2</accession>
<keyword evidence="2" id="KW-1185">Reference proteome</keyword>
<evidence type="ECO:0000313" key="1">
    <source>
        <dbReference type="EMBL" id="MBB3206767.1"/>
    </source>
</evidence>
<comment type="caution">
    <text evidence="1">The sequence shown here is derived from an EMBL/GenBank/DDBJ whole genome shotgun (WGS) entry which is preliminary data.</text>
</comment>
<organism evidence="1 2">
    <name type="scientific">Aporhodopirellula rubra</name>
    <dbReference type="NCBI Taxonomy" id="980271"/>
    <lineage>
        <taxon>Bacteria</taxon>
        <taxon>Pseudomonadati</taxon>
        <taxon>Planctomycetota</taxon>
        <taxon>Planctomycetia</taxon>
        <taxon>Pirellulales</taxon>
        <taxon>Pirellulaceae</taxon>
        <taxon>Aporhodopirellula</taxon>
    </lineage>
</organism>
<proteinExistence type="predicted"/>
<reference evidence="1 2" key="1">
    <citation type="submission" date="2020-08" db="EMBL/GenBank/DDBJ databases">
        <title>Genomic Encyclopedia of Type Strains, Phase III (KMG-III): the genomes of soil and plant-associated and newly described type strains.</title>
        <authorList>
            <person name="Whitman W."/>
        </authorList>
    </citation>
    <scope>NUCLEOTIDE SEQUENCE [LARGE SCALE GENOMIC DNA]</scope>
    <source>
        <strain evidence="1 2">CECT 8075</strain>
    </source>
</reference>
<evidence type="ECO:0000313" key="2">
    <source>
        <dbReference type="Proteomes" id="UP000536179"/>
    </source>
</evidence>
<protein>
    <submittedName>
        <fullName evidence="1">Uncharacterized protein</fullName>
    </submittedName>
</protein>
<sequence length="61" mass="6819">MKLCIDGQFDPFDALDHAPSIDSFARTKNKDSDQVILMGTAERGCSDVDCRFTRVCCVLDF</sequence>
<name>A0A7W5H4U2_9BACT</name>
<dbReference type="Proteomes" id="UP000536179">
    <property type="component" value="Unassembled WGS sequence"/>
</dbReference>
<dbReference type="EMBL" id="JACHXU010000007">
    <property type="protein sequence ID" value="MBB3206767.1"/>
    <property type="molecule type" value="Genomic_DNA"/>
</dbReference>
<dbReference type="AlphaFoldDB" id="A0A7W5H4U2"/>
<gene>
    <name evidence="1" type="ORF">FHS27_002579</name>
</gene>